<feature type="compositionally biased region" description="Basic and acidic residues" evidence="1">
    <location>
        <begin position="134"/>
        <end position="147"/>
    </location>
</feature>
<feature type="region of interest" description="Disordered" evidence="1">
    <location>
        <begin position="476"/>
        <end position="495"/>
    </location>
</feature>
<feature type="compositionally biased region" description="Basic residues" evidence="1">
    <location>
        <begin position="74"/>
        <end position="88"/>
    </location>
</feature>
<feature type="region of interest" description="Disordered" evidence="1">
    <location>
        <begin position="219"/>
        <end position="315"/>
    </location>
</feature>
<organism evidence="2 3">
    <name type="scientific">Bicyclus anynana</name>
    <name type="common">Squinting bush brown butterfly</name>
    <dbReference type="NCBI Taxonomy" id="110368"/>
    <lineage>
        <taxon>Eukaryota</taxon>
        <taxon>Metazoa</taxon>
        <taxon>Ecdysozoa</taxon>
        <taxon>Arthropoda</taxon>
        <taxon>Hexapoda</taxon>
        <taxon>Insecta</taxon>
        <taxon>Pterygota</taxon>
        <taxon>Neoptera</taxon>
        <taxon>Endopterygota</taxon>
        <taxon>Lepidoptera</taxon>
        <taxon>Glossata</taxon>
        <taxon>Ditrysia</taxon>
        <taxon>Papilionoidea</taxon>
        <taxon>Nymphalidae</taxon>
        <taxon>Satyrinae</taxon>
        <taxon>Satyrini</taxon>
        <taxon>Mycalesina</taxon>
        <taxon>Bicyclus</taxon>
    </lineage>
</organism>
<dbReference type="Proteomes" id="UP001652582">
    <property type="component" value="Chromosome 19"/>
</dbReference>
<dbReference type="RefSeq" id="XP_052743554.1">
    <property type="nucleotide sequence ID" value="XM_052887594.1"/>
</dbReference>
<evidence type="ECO:0000313" key="3">
    <source>
        <dbReference type="RefSeq" id="XP_052743554.1"/>
    </source>
</evidence>
<feature type="compositionally biased region" description="Basic residues" evidence="1">
    <location>
        <begin position="288"/>
        <end position="299"/>
    </location>
</feature>
<dbReference type="GeneID" id="112049314"/>
<reference evidence="3" key="1">
    <citation type="submission" date="2025-08" db="UniProtKB">
        <authorList>
            <consortium name="RefSeq"/>
        </authorList>
    </citation>
    <scope>IDENTIFICATION</scope>
</reference>
<feature type="compositionally biased region" description="Low complexity" evidence="1">
    <location>
        <begin position="219"/>
        <end position="245"/>
    </location>
</feature>
<evidence type="ECO:0000313" key="2">
    <source>
        <dbReference type="Proteomes" id="UP001652582"/>
    </source>
</evidence>
<sequence>MTPNVMHNPEPASSTNRNYEQVDDITKDTNDLGDWLYDQFFKTIENQVINNTDDKNNILTRRSGSQLSIENPTKSKKWRKQRKPMKQKGNRDQLRRKLLRITENDSLFDISSKSSSDSSDSSSSSDVSSMEYEVQQKEHHKHDDGEHGHKKIVVINKKPKQPLPSFIFLPNLETPFYPPIGLPAPPIVPMYPIVPVPPVPLCPITGCDDNRGNGNIATISSAPTTTTTTSTATTAAAVSSNATTSEPTVTSVQSTSLTETSDTASTDAEPTIVNDSTSDIPKTDSKTLRSKNKKRKKVARLLNNEGRGTNHGMNNLNRIDRQKIMQYLKQKLPAASYFKPSWNKKIFAKKIISRNKNIENPNLDSNLFDNEYLNNEINPNPEQGDETFHDNVDFKYITELIHRTDLKNNSKALPPIEYNPMESIDTYQSPNINENRYSDYSVPYDDGRTINRPIYHKPDESYYASLGRQIATMIRSSDNPENVDKEGTRDNTKNDLYLNDSPTSFWERSVRSPLAIIKNKNKEYEYLKKSNEELLFDIENKVEIIASTAPTLTLLEIENIVNVMEAAKRDIQRNNKNIVKNSIISNKNLNIDLWPPKTQNSKNSYKKSNLPYSNKVKLEHKLSNLKINNNFPSVQLHSIQKIVAWNNGNLKQINQTNYNPSTSKSSIDDNNFKTTQTNYNLGNPNTINHSPARRIPFFQNTVKQTFSQKNPYILSHRKYFQDNYNYYVNQKEDLPHLPPVARIAMKPSYFPDISQFAYL</sequence>
<feature type="compositionally biased region" description="Polar residues" evidence="1">
    <location>
        <begin position="55"/>
        <end position="72"/>
    </location>
</feature>
<name>A0ABM3LWX4_BICAN</name>
<accession>A0ABM3LWX4</accession>
<evidence type="ECO:0000256" key="1">
    <source>
        <dbReference type="SAM" id="MobiDB-lite"/>
    </source>
</evidence>
<feature type="compositionally biased region" description="Polar residues" evidence="1">
    <location>
        <begin position="246"/>
        <end position="280"/>
    </location>
</feature>
<gene>
    <name evidence="3" type="primary">LOC112049314</name>
</gene>
<feature type="region of interest" description="Disordered" evidence="1">
    <location>
        <begin position="55"/>
        <end position="96"/>
    </location>
</feature>
<keyword evidence="2" id="KW-1185">Reference proteome</keyword>
<feature type="compositionally biased region" description="Basic and acidic residues" evidence="1">
    <location>
        <begin position="482"/>
        <end position="493"/>
    </location>
</feature>
<feature type="compositionally biased region" description="Low complexity" evidence="1">
    <location>
        <begin position="109"/>
        <end position="129"/>
    </location>
</feature>
<feature type="region of interest" description="Disordered" evidence="1">
    <location>
        <begin position="109"/>
        <end position="148"/>
    </location>
</feature>
<protein>
    <submittedName>
        <fullName evidence="3">Uncharacterized protein LOC112049314</fullName>
    </submittedName>
</protein>
<proteinExistence type="predicted"/>